<comment type="caution">
    <text evidence="1">The sequence shown here is derived from an EMBL/GenBank/DDBJ whole genome shotgun (WGS) entry which is preliminary data.</text>
</comment>
<proteinExistence type="predicted"/>
<protein>
    <submittedName>
        <fullName evidence="1">Uncharacterized protein</fullName>
    </submittedName>
</protein>
<organism evidence="1 2">
    <name type="scientific">Neiella marina</name>
    <dbReference type="NCBI Taxonomy" id="508461"/>
    <lineage>
        <taxon>Bacteria</taxon>
        <taxon>Pseudomonadati</taxon>
        <taxon>Pseudomonadota</taxon>
        <taxon>Gammaproteobacteria</taxon>
        <taxon>Alteromonadales</taxon>
        <taxon>Echinimonadaceae</taxon>
        <taxon>Neiella</taxon>
    </lineage>
</organism>
<dbReference type="OrthoDB" id="6353220at2"/>
<accession>A0A8J2U2G1</accession>
<evidence type="ECO:0000313" key="1">
    <source>
        <dbReference type="EMBL" id="GGA66708.1"/>
    </source>
</evidence>
<evidence type="ECO:0000313" key="2">
    <source>
        <dbReference type="Proteomes" id="UP000619743"/>
    </source>
</evidence>
<dbReference type="RefSeq" id="WP_087504503.1">
    <property type="nucleotide sequence ID" value="NZ_BMDX01000002.1"/>
</dbReference>
<name>A0A8J2U2G1_9GAMM</name>
<sequence>MRWAETIAHARLEDHRIDHRREWFFIAPPHRFSYVERHPDNMPAFIEALAQEIAQDFDNHGMPYHWRDIDAYAEDVYQKRHNLRQFRTW</sequence>
<dbReference type="EMBL" id="BMDX01000002">
    <property type="protein sequence ID" value="GGA66708.1"/>
    <property type="molecule type" value="Genomic_DNA"/>
</dbReference>
<keyword evidence="2" id="KW-1185">Reference proteome</keyword>
<dbReference type="AlphaFoldDB" id="A0A8J2U2G1"/>
<dbReference type="Proteomes" id="UP000619743">
    <property type="component" value="Unassembled WGS sequence"/>
</dbReference>
<gene>
    <name evidence="1" type="ORF">GCM10011369_05380</name>
</gene>
<reference evidence="2" key="1">
    <citation type="journal article" date="2019" name="Int. J. Syst. Evol. Microbiol.">
        <title>The Global Catalogue of Microorganisms (GCM) 10K type strain sequencing project: providing services to taxonomists for standard genome sequencing and annotation.</title>
        <authorList>
            <consortium name="The Broad Institute Genomics Platform"/>
            <consortium name="The Broad Institute Genome Sequencing Center for Infectious Disease"/>
            <person name="Wu L."/>
            <person name="Ma J."/>
        </authorList>
    </citation>
    <scope>NUCLEOTIDE SEQUENCE [LARGE SCALE GENOMIC DNA]</scope>
    <source>
        <strain evidence="2">CGMCC 1.10130</strain>
    </source>
</reference>